<dbReference type="AlphaFoldDB" id="A0A2R8AMA1"/>
<gene>
    <name evidence="1" type="ORF">ALP8811_02205</name>
</gene>
<protein>
    <submittedName>
        <fullName evidence="1">Uncharacterized protein</fullName>
    </submittedName>
</protein>
<proteinExistence type="predicted"/>
<reference evidence="1 2" key="1">
    <citation type="submission" date="2018-03" db="EMBL/GenBank/DDBJ databases">
        <authorList>
            <person name="Keele B.F."/>
        </authorList>
    </citation>
    <scope>NUCLEOTIDE SEQUENCE [LARGE SCALE GENOMIC DNA]</scope>
    <source>
        <strain evidence="1 2">CECT 8811</strain>
    </source>
</reference>
<name>A0A2R8AMA1_9RHOB</name>
<organism evidence="1 2">
    <name type="scientific">Aliiroseovarius pelagivivens</name>
    <dbReference type="NCBI Taxonomy" id="1639690"/>
    <lineage>
        <taxon>Bacteria</taxon>
        <taxon>Pseudomonadati</taxon>
        <taxon>Pseudomonadota</taxon>
        <taxon>Alphaproteobacteria</taxon>
        <taxon>Rhodobacterales</taxon>
        <taxon>Paracoccaceae</taxon>
        <taxon>Aliiroseovarius</taxon>
    </lineage>
</organism>
<keyword evidence="2" id="KW-1185">Reference proteome</keyword>
<accession>A0A2R8AMA1</accession>
<evidence type="ECO:0000313" key="1">
    <source>
        <dbReference type="EMBL" id="SPF77182.1"/>
    </source>
</evidence>
<dbReference type="Proteomes" id="UP000244911">
    <property type="component" value="Unassembled WGS sequence"/>
</dbReference>
<evidence type="ECO:0000313" key="2">
    <source>
        <dbReference type="Proteomes" id="UP000244911"/>
    </source>
</evidence>
<sequence>MQLVQTIIKSGKESWWGLAGLIRFRPSPSYDCSTAQCIPHDFSKTMIASPMRTPYRDT</sequence>
<dbReference type="EMBL" id="OMOI01000001">
    <property type="protein sequence ID" value="SPF77182.1"/>
    <property type="molecule type" value="Genomic_DNA"/>
</dbReference>